<dbReference type="SUPFAM" id="SSF56091">
    <property type="entry name" value="DNA ligase/mRNA capping enzyme, catalytic domain"/>
    <property type="match status" value="1"/>
</dbReference>
<keyword evidence="3" id="KW-1185">Reference proteome</keyword>
<dbReference type="GeneID" id="93480331"/>
<evidence type="ECO:0000259" key="1">
    <source>
        <dbReference type="Pfam" id="PF09414"/>
    </source>
</evidence>
<dbReference type="Pfam" id="PF21189">
    <property type="entry name" value="PHA02142"/>
    <property type="match status" value="1"/>
</dbReference>
<dbReference type="eggNOG" id="COG0073">
    <property type="taxonomic scope" value="Bacteria"/>
</dbReference>
<dbReference type="EMBL" id="ABWK02000001">
    <property type="protein sequence ID" value="EEX69971.1"/>
    <property type="molecule type" value="Genomic_DNA"/>
</dbReference>
<evidence type="ECO:0000313" key="2">
    <source>
        <dbReference type="EMBL" id="EEX69971.1"/>
    </source>
</evidence>
<dbReference type="Gene3D" id="3.30.470.30">
    <property type="entry name" value="DNA ligase/mRNA capping enzyme"/>
    <property type="match status" value="1"/>
</dbReference>
<reference evidence="2" key="1">
    <citation type="submission" date="2009-09" db="EMBL/GenBank/DDBJ databases">
        <authorList>
            <person name="Weinstock G."/>
            <person name="Sodergren E."/>
            <person name="Clifton S."/>
            <person name="Fulton L."/>
            <person name="Fulton B."/>
            <person name="Courtney L."/>
            <person name="Fronick C."/>
            <person name="Harrison M."/>
            <person name="Strong C."/>
            <person name="Farmer C."/>
            <person name="Delahaunty K."/>
            <person name="Markovic C."/>
            <person name="Hall O."/>
            <person name="Minx P."/>
            <person name="Tomlinson C."/>
            <person name="Mitreva M."/>
            <person name="Nelson J."/>
            <person name="Hou S."/>
            <person name="Wollam A."/>
            <person name="Pepin K.H."/>
            <person name="Johnson M."/>
            <person name="Bhonagiri V."/>
            <person name="Nash W.E."/>
            <person name="Warren W."/>
            <person name="Chinwalla A."/>
            <person name="Mardis E.R."/>
            <person name="Wilson R.K."/>
        </authorList>
    </citation>
    <scope>NUCLEOTIDE SEQUENCE [LARGE SCALE GENOMIC DNA]</scope>
    <source>
        <strain evidence="2">DSM 20544</strain>
    </source>
</reference>
<sequence>MRKLASVQVIRKLSPIKDADRIELAHIEGFQCVVPKGRHVGDKVIYIETDSICPKNETFAFLKGKSHIKLQKIRGVYSQGIALEYHGDAPVGTDMTEVLGITKYEPPQQPEDTIGDFPSFIPKTDEVRAQNILELLTKYKGVPCYATEKLDGSSCTIYRKGKHIGVCTRKREVDNTSRMYQTAEKQGLIKFLTFKDSGNSYAEHDWDFALQGEFVGPKEQGNHLHLSEPHIYIFSVYDINKQGYFDQDSMDVFLGSHDVDTVPVIDEFNLTDDIDALVKRAIGNSTFGNFPREGIVIRPIEPIEGLIGFPGNRFSFKVINPEYQMKKGE</sequence>
<keyword evidence="2" id="KW-0436">Ligase</keyword>
<dbReference type="AlphaFoldDB" id="C9KJA5"/>
<dbReference type="GO" id="GO:0016874">
    <property type="term" value="F:ligase activity"/>
    <property type="evidence" value="ECO:0007669"/>
    <property type="project" value="UniProtKB-KW"/>
</dbReference>
<dbReference type="RefSeq" id="WP_005838952.1">
    <property type="nucleotide sequence ID" value="NZ_GG697141.2"/>
</dbReference>
<feature type="domain" description="RNA ligase" evidence="1">
    <location>
        <begin position="144"/>
        <end position="319"/>
    </location>
</feature>
<dbReference type="InterPro" id="IPR021122">
    <property type="entry name" value="RNA_ligase_dom_REL/Rnl2"/>
</dbReference>
<dbReference type="STRING" id="500635.MITSMUL_03102"/>
<gene>
    <name evidence="2" type="ORF">MITSMUL_03102</name>
</gene>
<name>C9KJA5_9FIRM</name>
<organism evidence="2 3">
    <name type="scientific">Mitsuokella multacida DSM 20544</name>
    <dbReference type="NCBI Taxonomy" id="500635"/>
    <lineage>
        <taxon>Bacteria</taxon>
        <taxon>Bacillati</taxon>
        <taxon>Bacillota</taxon>
        <taxon>Negativicutes</taxon>
        <taxon>Selenomonadales</taxon>
        <taxon>Selenomonadaceae</taxon>
        <taxon>Mitsuokella</taxon>
    </lineage>
</organism>
<dbReference type="Pfam" id="PF09414">
    <property type="entry name" value="RNA_ligase"/>
    <property type="match status" value="1"/>
</dbReference>
<proteinExistence type="predicted"/>
<evidence type="ECO:0000313" key="3">
    <source>
        <dbReference type="Proteomes" id="UP000003671"/>
    </source>
</evidence>
<dbReference type="PATRIC" id="fig|500635.8.peg.88"/>
<protein>
    <submittedName>
        <fullName evidence="2">RNA ligase, DRB0094 family</fullName>
    </submittedName>
</protein>
<dbReference type="Proteomes" id="UP000003671">
    <property type="component" value="Unassembled WGS sequence"/>
</dbReference>
<accession>C9KJA5</accession>
<comment type="caution">
    <text evidence="2">The sequence shown here is derived from an EMBL/GenBank/DDBJ whole genome shotgun (WGS) entry which is preliminary data.</text>
</comment>
<dbReference type="HOGENOM" id="CLU_061838_0_0_9"/>